<feature type="compositionally biased region" description="Low complexity" evidence="1">
    <location>
        <begin position="723"/>
        <end position="740"/>
    </location>
</feature>
<evidence type="ECO:0000313" key="2">
    <source>
        <dbReference type="EMBL" id="KAL2557922.1"/>
    </source>
</evidence>
<feature type="compositionally biased region" description="Low complexity" evidence="1">
    <location>
        <begin position="671"/>
        <end position="682"/>
    </location>
</feature>
<feature type="compositionally biased region" description="Basic residues" evidence="1">
    <location>
        <begin position="1305"/>
        <end position="1318"/>
    </location>
</feature>
<feature type="compositionally biased region" description="Low complexity" evidence="1">
    <location>
        <begin position="902"/>
        <end position="914"/>
    </location>
</feature>
<dbReference type="Proteomes" id="UP001604277">
    <property type="component" value="Unassembled WGS sequence"/>
</dbReference>
<feature type="region of interest" description="Disordered" evidence="1">
    <location>
        <begin position="623"/>
        <end position="682"/>
    </location>
</feature>
<dbReference type="PANTHER" id="PTHR33416:SF20">
    <property type="entry name" value="NUCLEAR PORE COMPLEX PROTEIN NUP1"/>
    <property type="match status" value="1"/>
</dbReference>
<sequence length="1318" mass="136291">MATAGEGGATANTAATASSYEGGGGEGVGGKFRKRPFRRAHHTTPYDRPLTAVRGITTAATNSNNSSWLTKLVVDPASKLISYGAHRFFASVFRKRLPPPPQPPESNNESSDGLQEAIPNNQSGANEPAGAISSHPVNRSDIGGISELEQLLKQKTFTRPEIERLTELLRSRAEEVPVGKQTEEALLELASDLGRHQQFSSSPLEEDRNERDGSHGVITTIVNSRVLEDDIASPAELAKAYMGGAPSKVSSSKLGMRSQIGREDARLLSNAPFTSKSPVMSLTTRAAVNAGVPQNGFITPRSRGRSAIYNMARTPYPRVRPTSIQKGSGSTNNGYGGPSLSKSQSLLEHDVSKQVSLKRRSSILDDDLGAGSPMRRIRQKPNLLSPRIPHSTGGGGIGFDGVRGPWKQKLPLVDEPKHKVLITVRKNEDDSIPSTSYTRVPSKSTEVASRILQHLEMISPKEKSSEPKLVAMREKTPAKLTPNMLHGQALRSMEDVESSKLLQDVHDAHKLDDWPIVTLPDAHEFTSQIKGRVEPTGPKDFVIPPDMSTPAVNNDTTGSLKASGASVEAVDSVAKNFAAQPPQRKQAFRMSAQEDFFEQDDDIHCNGVEPKPFDEGRVTIETSLMDSKPPPTEEPNLDQTTSLSEEKSVPDPRSSKRSDVGSVNTVSKGEASTGSAFSASQATGTASQSAVLLQPVSAFDKPNEDNDSHPLFSFSSTTVNEVPSSAFPSSPFESSSKRPFTWSESKPENSSSLVNATSAATGAQLAISGSDKDGHLNSGGTNGKSETAITVASNGPLFPSSPAFSSTAASISVSNQISTGSSSPFTSSTIIANFDTTGSTTSTSAASTSSVFGSTVAPSFSAVPAFKFVSSVDPSPTAVSPASASTATILESKEAEKDTNFGSSSNSNSSTTSIMAASSGSSTFQLGSSVNSTANTLSQGSLFGSGTGSLVSGTVTQSMPISFGSSLPSSSITINTPFASSSTNSQVLSPNVNFGFSSAAFSSETKAVGPGSGPIASVFKFGVSSAASSDVGAINSSSGATPGIFSFGLGSSSSATNVVGSTSGATPSVFGFGGSSAASTSGINAASSFSSGTSGIFSFGATSSASSSAINSVSSSNPTTNLFGSSWQSPKSPIIGSPFTSPSPSSGFSFGASSSSFAATNTAPMVFNSSTVASSNPIFSFTTASAAALSSTSLSHTQPVFGNPAAFAASPGNDQMNAEDSMAEDTMQSSAPSVPVFGQPTVSPSTPGFMFGSTVPSQPNPFLFAGQQNQVAPQNPTPFQASASLEFNAGGSFSLGSGGGDKAGRKYVKVNRSKNRKK</sequence>
<feature type="compositionally biased region" description="Polar residues" evidence="1">
    <location>
        <begin position="105"/>
        <end position="125"/>
    </location>
</feature>
<evidence type="ECO:0000313" key="3">
    <source>
        <dbReference type="Proteomes" id="UP001604277"/>
    </source>
</evidence>
<feature type="region of interest" description="Disordered" evidence="1">
    <location>
        <begin position="1205"/>
        <end position="1232"/>
    </location>
</feature>
<comment type="caution">
    <text evidence="2">The sequence shown here is derived from an EMBL/GenBank/DDBJ whole genome shotgun (WGS) entry which is preliminary data.</text>
</comment>
<feature type="compositionally biased region" description="Basic and acidic residues" evidence="1">
    <location>
        <begin position="205"/>
        <end position="214"/>
    </location>
</feature>
<keyword evidence="3" id="KW-1185">Reference proteome</keyword>
<feature type="region of interest" description="Disordered" evidence="1">
    <location>
        <begin position="318"/>
        <end position="354"/>
    </location>
</feature>
<dbReference type="PANTHER" id="PTHR33416">
    <property type="entry name" value="NUCLEAR PORE COMPLEX PROTEIN NUP1"/>
    <property type="match status" value="1"/>
</dbReference>
<feature type="compositionally biased region" description="Gly residues" evidence="1">
    <location>
        <begin position="21"/>
        <end position="30"/>
    </location>
</feature>
<reference evidence="3" key="1">
    <citation type="submission" date="2024-07" db="EMBL/GenBank/DDBJ databases">
        <title>Two chromosome-level genome assemblies of Korean endemic species Abeliophyllum distichum and Forsythia ovata (Oleaceae).</title>
        <authorList>
            <person name="Jang H."/>
        </authorList>
    </citation>
    <scope>NUCLEOTIDE SEQUENCE [LARGE SCALE GENOMIC DNA]</scope>
</reference>
<feature type="region of interest" description="Disordered" evidence="1">
    <location>
        <begin position="196"/>
        <end position="215"/>
    </location>
</feature>
<evidence type="ECO:0000256" key="1">
    <source>
        <dbReference type="SAM" id="MobiDB-lite"/>
    </source>
</evidence>
<dbReference type="EMBL" id="JBFOLJ010000001">
    <property type="protein sequence ID" value="KAL2557922.1"/>
    <property type="molecule type" value="Genomic_DNA"/>
</dbReference>
<feature type="compositionally biased region" description="Basic and acidic residues" evidence="1">
    <location>
        <begin position="644"/>
        <end position="659"/>
    </location>
</feature>
<feature type="region of interest" description="Disordered" evidence="1">
    <location>
        <begin position="890"/>
        <end position="914"/>
    </location>
</feature>
<organism evidence="2 3">
    <name type="scientific">Forsythia ovata</name>
    <dbReference type="NCBI Taxonomy" id="205694"/>
    <lineage>
        <taxon>Eukaryota</taxon>
        <taxon>Viridiplantae</taxon>
        <taxon>Streptophyta</taxon>
        <taxon>Embryophyta</taxon>
        <taxon>Tracheophyta</taxon>
        <taxon>Spermatophyta</taxon>
        <taxon>Magnoliopsida</taxon>
        <taxon>eudicotyledons</taxon>
        <taxon>Gunneridae</taxon>
        <taxon>Pentapetalae</taxon>
        <taxon>asterids</taxon>
        <taxon>lamiids</taxon>
        <taxon>Lamiales</taxon>
        <taxon>Oleaceae</taxon>
        <taxon>Forsythieae</taxon>
        <taxon>Forsythia</taxon>
    </lineage>
</organism>
<feature type="region of interest" description="Disordered" evidence="1">
    <location>
        <begin position="1290"/>
        <end position="1318"/>
    </location>
</feature>
<accession>A0ABD1X7H8</accession>
<feature type="compositionally biased region" description="Basic residues" evidence="1">
    <location>
        <begin position="31"/>
        <end position="42"/>
    </location>
</feature>
<feature type="region of interest" description="Disordered" evidence="1">
    <location>
        <begin position="94"/>
        <end position="138"/>
    </location>
</feature>
<name>A0ABD1X7H8_9LAMI</name>
<feature type="region of interest" description="Disordered" evidence="1">
    <location>
        <begin position="1"/>
        <end position="49"/>
    </location>
</feature>
<feature type="compositionally biased region" description="Polar residues" evidence="1">
    <location>
        <begin position="322"/>
        <end position="333"/>
    </location>
</feature>
<feature type="compositionally biased region" description="Polar residues" evidence="1">
    <location>
        <begin position="742"/>
        <end position="757"/>
    </location>
</feature>
<feature type="region of interest" description="Disordered" evidence="1">
    <location>
        <begin position="723"/>
        <end position="757"/>
    </location>
</feature>
<gene>
    <name evidence="2" type="ORF">Fot_02661</name>
</gene>
<protein>
    <submittedName>
        <fullName evidence="2">Nuclear pore complex protein</fullName>
    </submittedName>
</protein>
<proteinExistence type="predicted"/>